<reference evidence="5" key="1">
    <citation type="journal article" date="2016" name="Nat. Commun.">
        <title>The Gonium pectorale genome demonstrates co-option of cell cycle regulation during the evolution of multicellularity.</title>
        <authorList>
            <person name="Hanschen E.R."/>
            <person name="Marriage T.N."/>
            <person name="Ferris P.J."/>
            <person name="Hamaji T."/>
            <person name="Toyoda A."/>
            <person name="Fujiyama A."/>
            <person name="Neme R."/>
            <person name="Noguchi H."/>
            <person name="Minakuchi Y."/>
            <person name="Suzuki M."/>
            <person name="Kawai-Toyooka H."/>
            <person name="Smith D.R."/>
            <person name="Sparks H."/>
            <person name="Anderson J."/>
            <person name="Bakaric R."/>
            <person name="Luria V."/>
            <person name="Karger A."/>
            <person name="Kirschner M.W."/>
            <person name="Durand P.M."/>
            <person name="Michod R.E."/>
            <person name="Nozaki H."/>
            <person name="Olson B.J."/>
        </authorList>
    </citation>
    <scope>NUCLEOTIDE SEQUENCE [LARGE SCALE GENOMIC DNA]</scope>
    <source>
        <strain evidence="5">NIES-2863</strain>
    </source>
</reference>
<feature type="region of interest" description="Disordered" evidence="2">
    <location>
        <begin position="222"/>
        <end position="288"/>
    </location>
</feature>
<evidence type="ECO:0000256" key="3">
    <source>
        <dbReference type="SAM" id="Phobius"/>
    </source>
</evidence>
<keyword evidence="3" id="KW-0812">Transmembrane</keyword>
<evidence type="ECO:0000313" key="5">
    <source>
        <dbReference type="Proteomes" id="UP000075714"/>
    </source>
</evidence>
<feature type="region of interest" description="Disordered" evidence="2">
    <location>
        <begin position="835"/>
        <end position="910"/>
    </location>
</feature>
<feature type="region of interest" description="Disordered" evidence="2">
    <location>
        <begin position="54"/>
        <end position="78"/>
    </location>
</feature>
<dbReference type="PANTHER" id="PTHR11102:SF147">
    <property type="entry name" value="SEL1L ADAPTOR SUBUNIT OF ERAD E3 UBIQUITIN LIGASE"/>
    <property type="match status" value="1"/>
</dbReference>
<evidence type="ECO:0000256" key="2">
    <source>
        <dbReference type="SAM" id="MobiDB-lite"/>
    </source>
</evidence>
<comment type="similarity">
    <text evidence="1">Belongs to the sel-1 family.</text>
</comment>
<dbReference type="EMBL" id="LSYV01000071">
    <property type="protein sequence ID" value="KXZ44261.1"/>
    <property type="molecule type" value="Genomic_DNA"/>
</dbReference>
<gene>
    <name evidence="4" type="ORF">GPECTOR_70g492</name>
</gene>
<evidence type="ECO:0000256" key="1">
    <source>
        <dbReference type="ARBA" id="ARBA00038101"/>
    </source>
</evidence>
<dbReference type="OrthoDB" id="509488at2759"/>
<dbReference type="SUPFAM" id="SSF81901">
    <property type="entry name" value="HCP-like"/>
    <property type="match status" value="3"/>
</dbReference>
<proteinExistence type="inferred from homology"/>
<dbReference type="Proteomes" id="UP000075714">
    <property type="component" value="Unassembled WGS sequence"/>
</dbReference>
<accession>A0A150G393</accession>
<keyword evidence="5" id="KW-1185">Reference proteome</keyword>
<feature type="transmembrane region" description="Helical" evidence="3">
    <location>
        <begin position="748"/>
        <end position="764"/>
    </location>
</feature>
<protein>
    <submittedName>
        <fullName evidence="4">Uncharacterized protein</fullName>
    </submittedName>
</protein>
<feature type="compositionally biased region" description="Low complexity" evidence="2">
    <location>
        <begin position="853"/>
        <end position="862"/>
    </location>
</feature>
<keyword evidence="3" id="KW-1133">Transmembrane helix</keyword>
<dbReference type="InterPro" id="IPR006597">
    <property type="entry name" value="Sel1-like"/>
</dbReference>
<keyword evidence="3" id="KW-0472">Membrane</keyword>
<dbReference type="Pfam" id="PF08238">
    <property type="entry name" value="Sel1"/>
    <property type="match status" value="10"/>
</dbReference>
<dbReference type="PANTHER" id="PTHR11102">
    <property type="entry name" value="SEL-1-LIKE PROTEIN"/>
    <property type="match status" value="1"/>
</dbReference>
<dbReference type="Gene3D" id="1.25.40.10">
    <property type="entry name" value="Tetratricopeptide repeat domain"/>
    <property type="match status" value="2"/>
</dbReference>
<organism evidence="4 5">
    <name type="scientific">Gonium pectorale</name>
    <name type="common">Green alga</name>
    <dbReference type="NCBI Taxonomy" id="33097"/>
    <lineage>
        <taxon>Eukaryota</taxon>
        <taxon>Viridiplantae</taxon>
        <taxon>Chlorophyta</taxon>
        <taxon>core chlorophytes</taxon>
        <taxon>Chlorophyceae</taxon>
        <taxon>CS clade</taxon>
        <taxon>Chlamydomonadales</taxon>
        <taxon>Volvocaceae</taxon>
        <taxon>Gonium</taxon>
    </lineage>
</organism>
<name>A0A150G393_GONPE</name>
<dbReference type="STRING" id="33097.A0A150G393"/>
<dbReference type="AlphaFoldDB" id="A0A150G393"/>
<dbReference type="GO" id="GO:0036503">
    <property type="term" value="P:ERAD pathway"/>
    <property type="evidence" value="ECO:0007669"/>
    <property type="project" value="TreeGrafter"/>
</dbReference>
<dbReference type="InterPro" id="IPR050767">
    <property type="entry name" value="Sel1_AlgK"/>
</dbReference>
<comment type="caution">
    <text evidence="4">The sequence shown here is derived from an EMBL/GenBank/DDBJ whole genome shotgun (WGS) entry which is preliminary data.</text>
</comment>
<feature type="compositionally biased region" description="Gly residues" evidence="2">
    <location>
        <begin position="257"/>
        <end position="268"/>
    </location>
</feature>
<feature type="compositionally biased region" description="Low complexity" evidence="2">
    <location>
        <begin position="279"/>
        <end position="288"/>
    </location>
</feature>
<sequence>MPCTEKPCSVIGNLGKHTTKRSAKWVDQQKAVELLVAATGFRSKQHGRSFPFNVTAKRSGDASATPGPATVSLPGLGGNVNVSQTAHRGALRELAKAFQDGAGAPQDMRLALELFRLASDAGDPEAQGHMGLRYSMGLDAAECWAADGIVSFGQPKPEEALLHYYFGAIGGDMASRMALGYRYLMGISVPRSCWTAASYYQPVGEEVSDLAAGSTQGTLGGSFAGSSPRGFATASADGEAGAGGDGTDAGSSDRGPAGSGGAASGGPGTPIEPGMAVTASASSAPSGSLPHVERIRLHLQAAAGGLRSERHREVVQYYQYSADKGNTEAQTAVGQVLNYGTHGVDRDHAAAMAYFKMAAASGDVDAMAHLGSMYANGYGAPRSYETAVEWWTRAARRHHGTAYFGLGYLYLTGRGVAQDFDKAFQYFSKAAEQVTADARADALFYMGVMHLRGYGVRRKSVQRALSYFTLAAHSGHSLAQYNAAVMHLAGKGTPRNCKPAVALLKALAEKGPLAAAVQLGHEHFFRGRYGMALLSYLRAADLGLEVAQSNAAWMLERGYVPGANASSLAFSLYKQSAAQDNVHSLLCMGDAYFYGRGVEQDWIRSAAIYYEAYQERSPEAMFNLGFMHEFGVGVPRDLHLAERFYNMARHTHAEAFLPVVLANAWLRVHGWWDKLRPHLPAALDGLWGSIFALHAPHTSLFGPWTARLQRLLPNVALFRAEVLLVRWVELSGLAGLGGALRSEDAGEGAMLLALMGGLLLVMWMRKRRAEARRAHMQAEAARLLELQRPVAPMVPPLAAHSLHRHGHRHTAAAGAAVGLQEEHRLGAAHERLVAGSGGAGDEVRAGGGGADGSGSAPRSASGHSVTEGEGASASAVVHGSGLAEVAQRQEDVSGSDGITAEVAGGGAAAE</sequence>
<feature type="compositionally biased region" description="Gly residues" evidence="2">
    <location>
        <begin position="835"/>
        <end position="852"/>
    </location>
</feature>
<dbReference type="SMART" id="SM00671">
    <property type="entry name" value="SEL1"/>
    <property type="match status" value="10"/>
</dbReference>
<evidence type="ECO:0000313" key="4">
    <source>
        <dbReference type="EMBL" id="KXZ44261.1"/>
    </source>
</evidence>
<dbReference type="GO" id="GO:0005789">
    <property type="term" value="C:endoplasmic reticulum membrane"/>
    <property type="evidence" value="ECO:0007669"/>
    <property type="project" value="TreeGrafter"/>
</dbReference>
<dbReference type="InterPro" id="IPR011990">
    <property type="entry name" value="TPR-like_helical_dom_sf"/>
</dbReference>